<reference evidence="3" key="2">
    <citation type="submission" date="2015-01" db="EMBL/GenBank/DDBJ databases">
        <title>Evolutionary Origins and Diversification of the Mycorrhizal Mutualists.</title>
        <authorList>
            <consortium name="DOE Joint Genome Institute"/>
            <consortium name="Mycorrhizal Genomics Consortium"/>
            <person name="Kohler A."/>
            <person name="Kuo A."/>
            <person name="Nagy L.G."/>
            <person name="Floudas D."/>
            <person name="Copeland A."/>
            <person name="Barry K.W."/>
            <person name="Cichocki N."/>
            <person name="Veneault-Fourrey C."/>
            <person name="LaButti K."/>
            <person name="Lindquist E.A."/>
            <person name="Lipzen A."/>
            <person name="Lundell T."/>
            <person name="Morin E."/>
            <person name="Murat C."/>
            <person name="Riley R."/>
            <person name="Ohm R."/>
            <person name="Sun H."/>
            <person name="Tunlid A."/>
            <person name="Henrissat B."/>
            <person name="Grigoriev I.V."/>
            <person name="Hibbett D.S."/>
            <person name="Martin F."/>
        </authorList>
    </citation>
    <scope>NUCLEOTIDE SEQUENCE [LARGE SCALE GENOMIC DNA]</scope>
    <source>
        <strain evidence="3">MUT 4182</strain>
    </source>
</reference>
<dbReference type="AlphaFoldDB" id="A0A0C3KZ91"/>
<dbReference type="Proteomes" id="UP000054248">
    <property type="component" value="Unassembled WGS sequence"/>
</dbReference>
<feature type="region of interest" description="Disordered" evidence="1">
    <location>
        <begin position="1"/>
        <end position="27"/>
    </location>
</feature>
<dbReference type="EMBL" id="KN823020">
    <property type="protein sequence ID" value="KIO26703.1"/>
    <property type="molecule type" value="Genomic_DNA"/>
</dbReference>
<evidence type="ECO:0000256" key="1">
    <source>
        <dbReference type="SAM" id="MobiDB-lite"/>
    </source>
</evidence>
<feature type="compositionally biased region" description="Polar residues" evidence="1">
    <location>
        <begin position="1"/>
        <end position="18"/>
    </location>
</feature>
<keyword evidence="3" id="KW-1185">Reference proteome</keyword>
<feature type="region of interest" description="Disordered" evidence="1">
    <location>
        <begin position="32"/>
        <end position="51"/>
    </location>
</feature>
<protein>
    <submittedName>
        <fullName evidence="2">Uncharacterized protein</fullName>
    </submittedName>
</protein>
<evidence type="ECO:0000313" key="2">
    <source>
        <dbReference type="EMBL" id="KIO26703.1"/>
    </source>
</evidence>
<organism evidence="2 3">
    <name type="scientific">Tulasnella calospora MUT 4182</name>
    <dbReference type="NCBI Taxonomy" id="1051891"/>
    <lineage>
        <taxon>Eukaryota</taxon>
        <taxon>Fungi</taxon>
        <taxon>Dikarya</taxon>
        <taxon>Basidiomycota</taxon>
        <taxon>Agaricomycotina</taxon>
        <taxon>Agaricomycetes</taxon>
        <taxon>Cantharellales</taxon>
        <taxon>Tulasnellaceae</taxon>
        <taxon>Tulasnella</taxon>
    </lineage>
</organism>
<name>A0A0C3KZ91_9AGAM</name>
<evidence type="ECO:0000313" key="3">
    <source>
        <dbReference type="Proteomes" id="UP000054248"/>
    </source>
</evidence>
<accession>A0A0C3KZ91</accession>
<proteinExistence type="predicted"/>
<gene>
    <name evidence="2" type="ORF">M407DRAFT_24021</name>
</gene>
<reference evidence="2 3" key="1">
    <citation type="submission" date="2014-04" db="EMBL/GenBank/DDBJ databases">
        <authorList>
            <consortium name="DOE Joint Genome Institute"/>
            <person name="Kuo A."/>
            <person name="Girlanda M."/>
            <person name="Perotto S."/>
            <person name="Kohler A."/>
            <person name="Nagy L.G."/>
            <person name="Floudas D."/>
            <person name="Copeland A."/>
            <person name="Barry K.W."/>
            <person name="Cichocki N."/>
            <person name="Veneault-Fourrey C."/>
            <person name="LaButti K."/>
            <person name="Lindquist E.A."/>
            <person name="Lipzen A."/>
            <person name="Lundell T."/>
            <person name="Morin E."/>
            <person name="Murat C."/>
            <person name="Sun H."/>
            <person name="Tunlid A."/>
            <person name="Henrissat B."/>
            <person name="Grigoriev I.V."/>
            <person name="Hibbett D.S."/>
            <person name="Martin F."/>
            <person name="Nordberg H.P."/>
            <person name="Cantor M.N."/>
            <person name="Hua S.X."/>
        </authorList>
    </citation>
    <scope>NUCLEOTIDE SEQUENCE [LARGE SCALE GENOMIC DNA]</scope>
    <source>
        <strain evidence="2 3">MUT 4182</strain>
    </source>
</reference>
<feature type="compositionally biased region" description="Polar residues" evidence="1">
    <location>
        <begin position="40"/>
        <end position="51"/>
    </location>
</feature>
<sequence length="137" mass="14242">MSTNPANQPSQHTNSSRGKTSKKTITRGQLAIQAAAAASDQESGEINTANNRKLRDTMAAKNGLVAENILRERALGEEFVAGGGILTDGNNAEVRLKKLGVPVDAAGRSPSSLVAAASSSPLSEQDRFSYVCGSTVK</sequence>
<dbReference type="HOGENOM" id="CLU_1866624_0_0_1"/>